<gene>
    <name evidence="1" type="ORF">EEDITHA_LOCUS17444</name>
</gene>
<organism evidence="1 2">
    <name type="scientific">Euphydryas editha</name>
    <name type="common">Edith's checkerspot</name>
    <dbReference type="NCBI Taxonomy" id="104508"/>
    <lineage>
        <taxon>Eukaryota</taxon>
        <taxon>Metazoa</taxon>
        <taxon>Ecdysozoa</taxon>
        <taxon>Arthropoda</taxon>
        <taxon>Hexapoda</taxon>
        <taxon>Insecta</taxon>
        <taxon>Pterygota</taxon>
        <taxon>Neoptera</taxon>
        <taxon>Endopterygota</taxon>
        <taxon>Lepidoptera</taxon>
        <taxon>Glossata</taxon>
        <taxon>Ditrysia</taxon>
        <taxon>Papilionoidea</taxon>
        <taxon>Nymphalidae</taxon>
        <taxon>Nymphalinae</taxon>
        <taxon>Euphydryas</taxon>
    </lineage>
</organism>
<sequence length="139" mass="15869">MRANLSVEKRRERISCAELSRFRKPASNVNLLTSSSEAQRRRREADEETNSAFIRHKVVSVIPPESPDRANSDSHIPIKEHDLISDRQYGFHYGRSTGDLIVYLTRVGFIESSVSLDIEKNCLEDRPNDCGMNSRCFPS</sequence>
<reference evidence="1" key="1">
    <citation type="submission" date="2022-03" db="EMBL/GenBank/DDBJ databases">
        <authorList>
            <person name="Tunstrom K."/>
        </authorList>
    </citation>
    <scope>NUCLEOTIDE SEQUENCE</scope>
</reference>
<evidence type="ECO:0000313" key="2">
    <source>
        <dbReference type="Proteomes" id="UP001153954"/>
    </source>
</evidence>
<dbReference type="EMBL" id="CAKOGL010000025">
    <property type="protein sequence ID" value="CAH2102873.1"/>
    <property type="molecule type" value="Genomic_DNA"/>
</dbReference>
<dbReference type="Proteomes" id="UP001153954">
    <property type="component" value="Unassembled WGS sequence"/>
</dbReference>
<proteinExistence type="predicted"/>
<evidence type="ECO:0000313" key="1">
    <source>
        <dbReference type="EMBL" id="CAH2102873.1"/>
    </source>
</evidence>
<name>A0AAU9UY24_EUPED</name>
<protein>
    <submittedName>
        <fullName evidence="1">Uncharacterized protein</fullName>
    </submittedName>
</protein>
<accession>A0AAU9UY24</accession>
<comment type="caution">
    <text evidence="1">The sequence shown here is derived from an EMBL/GenBank/DDBJ whole genome shotgun (WGS) entry which is preliminary data.</text>
</comment>
<keyword evidence="2" id="KW-1185">Reference proteome</keyword>
<dbReference type="AlphaFoldDB" id="A0AAU9UY24"/>